<evidence type="ECO:0000313" key="2">
    <source>
        <dbReference type="Proteomes" id="UP001055439"/>
    </source>
</evidence>
<accession>A0A9E7L254</accession>
<dbReference type="PANTHER" id="PTHR33265:SF26">
    <property type="entry name" value="OS06G0554600 PROTEIN"/>
    <property type="match status" value="1"/>
</dbReference>
<dbReference type="AlphaFoldDB" id="A0A9E7L254"/>
<reference evidence="1" key="1">
    <citation type="submission" date="2022-05" db="EMBL/GenBank/DDBJ databases">
        <title>The Musa troglodytarum L. genome provides insights into the mechanism of non-climacteric behaviour and enrichment of carotenoids.</title>
        <authorList>
            <person name="Wang J."/>
        </authorList>
    </citation>
    <scope>NUCLEOTIDE SEQUENCE</scope>
    <source>
        <tissue evidence="1">Leaf</tissue>
    </source>
</reference>
<dbReference type="OrthoDB" id="696337at2759"/>
<gene>
    <name evidence="1" type="ORF">MUK42_14280</name>
</gene>
<organism evidence="1 2">
    <name type="scientific">Musa troglodytarum</name>
    <name type="common">fe'i banana</name>
    <dbReference type="NCBI Taxonomy" id="320322"/>
    <lineage>
        <taxon>Eukaryota</taxon>
        <taxon>Viridiplantae</taxon>
        <taxon>Streptophyta</taxon>
        <taxon>Embryophyta</taxon>
        <taxon>Tracheophyta</taxon>
        <taxon>Spermatophyta</taxon>
        <taxon>Magnoliopsida</taxon>
        <taxon>Liliopsida</taxon>
        <taxon>Zingiberales</taxon>
        <taxon>Musaceae</taxon>
        <taxon>Musa</taxon>
    </lineage>
</organism>
<keyword evidence="2" id="KW-1185">Reference proteome</keyword>
<dbReference type="Pfam" id="PF05553">
    <property type="entry name" value="DUF761"/>
    <property type="match status" value="1"/>
</dbReference>
<name>A0A9E7L254_9LILI</name>
<proteinExistence type="predicted"/>
<dbReference type="Proteomes" id="UP001055439">
    <property type="component" value="Chromosome 9"/>
</dbReference>
<protein>
    <submittedName>
        <fullName evidence="1">Avr9 Cf-9 rapidly elicited protein 146</fullName>
    </submittedName>
</protein>
<dbReference type="PANTHER" id="PTHR33265">
    <property type="entry name" value="AVR9/CF-9 RAPIDLY ELICITED PROTEIN-RELATED"/>
    <property type="match status" value="1"/>
</dbReference>
<evidence type="ECO:0000313" key="1">
    <source>
        <dbReference type="EMBL" id="URE43148.1"/>
    </source>
</evidence>
<dbReference type="EMBL" id="CP097511">
    <property type="protein sequence ID" value="URE43148.1"/>
    <property type="molecule type" value="Genomic_DNA"/>
</dbReference>
<sequence>MEPSLAKRLRHMITAAYYMLRKGFTKHRLMMDLHLLLKRGKLAGKAVGNFVAFHHHRDRRIGANMYSAFSSRHVDTDLSYYDPKEVEFSCSNTPSYPSFLLAAKRRNRHRHDRYDFDFAADDKEIEMLNSEVFDAESSSVVASPSPAPMWGFGKSPAAVRQLRITDSPFPTRDEDAEADGRVDQEAEEFIRRFYEQLRLQRSVPTTPECHCHRRRSPA</sequence>
<dbReference type="InterPro" id="IPR008480">
    <property type="entry name" value="DUF761_pln"/>
</dbReference>